<comment type="caution">
    <text evidence="1">The sequence shown here is derived from an EMBL/GenBank/DDBJ whole genome shotgun (WGS) entry which is preliminary data.</text>
</comment>
<proteinExistence type="predicted"/>
<protein>
    <submittedName>
        <fullName evidence="1">Uncharacterized protein</fullName>
    </submittedName>
</protein>
<keyword evidence="2" id="KW-1185">Reference proteome</keyword>
<name>A0ACC1D5U5_9NEOP</name>
<sequence length="312" mass="34292">MKTLKIIVFLTICLCLKSISAYRIFEIDGVKTILALENETISVECKADIYMAYCGFVHPSGKRFSGLDQNTGRCLIKINATNADSGLWKCHIGGTSIGLEIMQVINVRIVNHVAAVQKNVTGRHGKPVTLACTTAKGFTPIRYCRFEPPNGVPFSINPDITDMNAILNRYYYPRNMSLDRGDCAVTIRKLKYEDVGLWTCGAGLDDRKEHTDVISLEVEGFYTMSKASATGIASGVIGSLIFLSALGFIVWKKRRFLGSVTIPRETPELVEEHELERLSGDISAQPHSSLRSEGLPRIVVQSPSPASGSTMQ</sequence>
<organism evidence="1 2">
    <name type="scientific">Dendrolimus kikuchii</name>
    <dbReference type="NCBI Taxonomy" id="765133"/>
    <lineage>
        <taxon>Eukaryota</taxon>
        <taxon>Metazoa</taxon>
        <taxon>Ecdysozoa</taxon>
        <taxon>Arthropoda</taxon>
        <taxon>Hexapoda</taxon>
        <taxon>Insecta</taxon>
        <taxon>Pterygota</taxon>
        <taxon>Neoptera</taxon>
        <taxon>Endopterygota</taxon>
        <taxon>Lepidoptera</taxon>
        <taxon>Glossata</taxon>
        <taxon>Ditrysia</taxon>
        <taxon>Bombycoidea</taxon>
        <taxon>Lasiocampidae</taxon>
        <taxon>Dendrolimus</taxon>
    </lineage>
</organism>
<gene>
    <name evidence="1" type="ORF">K1T71_004934</name>
</gene>
<evidence type="ECO:0000313" key="1">
    <source>
        <dbReference type="EMBL" id="KAJ0179222.1"/>
    </source>
</evidence>
<dbReference type="EMBL" id="CM034394">
    <property type="protein sequence ID" value="KAJ0179222.1"/>
    <property type="molecule type" value="Genomic_DNA"/>
</dbReference>
<accession>A0ACC1D5U5</accession>
<dbReference type="Proteomes" id="UP000824533">
    <property type="component" value="Linkage Group LG08"/>
</dbReference>
<evidence type="ECO:0000313" key="2">
    <source>
        <dbReference type="Proteomes" id="UP000824533"/>
    </source>
</evidence>
<reference evidence="1 2" key="1">
    <citation type="journal article" date="2021" name="Front. Genet.">
        <title>Chromosome-Level Genome Assembly Reveals Significant Gene Expansion in the Toll and IMD Signaling Pathways of Dendrolimus kikuchii.</title>
        <authorList>
            <person name="Zhou J."/>
            <person name="Wu P."/>
            <person name="Xiong Z."/>
            <person name="Liu N."/>
            <person name="Zhao N."/>
            <person name="Ji M."/>
            <person name="Qiu Y."/>
            <person name="Yang B."/>
        </authorList>
    </citation>
    <scope>NUCLEOTIDE SEQUENCE [LARGE SCALE GENOMIC DNA]</scope>
    <source>
        <strain evidence="1">Ann1</strain>
    </source>
</reference>